<reference evidence="7 8" key="1">
    <citation type="journal article" date="2015" name="Genome Announc.">
        <title>Draft Genome Sequence and Gene Annotation of the Entomopathogenic Fungus Verticillium hemipterigenum.</title>
        <authorList>
            <person name="Horn F."/>
            <person name="Habel A."/>
            <person name="Scharf D.H."/>
            <person name="Dworschak J."/>
            <person name="Brakhage A.A."/>
            <person name="Guthke R."/>
            <person name="Hertweck C."/>
            <person name="Linde J."/>
        </authorList>
    </citation>
    <scope>NUCLEOTIDE SEQUENCE [LARGE SCALE GENOMIC DNA]</scope>
</reference>
<name>A0A0A1TR50_9HYPO</name>
<dbReference type="Proteomes" id="UP000039046">
    <property type="component" value="Unassembled WGS sequence"/>
</dbReference>
<feature type="compositionally biased region" description="Basic and acidic residues" evidence="5">
    <location>
        <begin position="220"/>
        <end position="254"/>
    </location>
</feature>
<proteinExistence type="predicted"/>
<feature type="compositionally biased region" description="Basic and acidic residues" evidence="5">
    <location>
        <begin position="198"/>
        <end position="208"/>
    </location>
</feature>
<dbReference type="Pfam" id="PF01544">
    <property type="entry name" value="CorA"/>
    <property type="match status" value="1"/>
</dbReference>
<evidence type="ECO:0000256" key="5">
    <source>
        <dbReference type="SAM" id="MobiDB-lite"/>
    </source>
</evidence>
<evidence type="ECO:0000256" key="1">
    <source>
        <dbReference type="ARBA" id="ARBA00004651"/>
    </source>
</evidence>
<feature type="region of interest" description="Disordered" evidence="5">
    <location>
        <begin position="1"/>
        <end position="135"/>
    </location>
</feature>
<accession>A0A0A1TR50</accession>
<dbReference type="GO" id="GO:0015095">
    <property type="term" value="F:magnesium ion transmembrane transporter activity"/>
    <property type="evidence" value="ECO:0007669"/>
    <property type="project" value="TreeGrafter"/>
</dbReference>
<evidence type="ECO:0000256" key="2">
    <source>
        <dbReference type="ARBA" id="ARBA00022692"/>
    </source>
</evidence>
<feature type="compositionally biased region" description="Basic and acidic residues" evidence="5">
    <location>
        <begin position="93"/>
        <end position="103"/>
    </location>
</feature>
<dbReference type="EMBL" id="CDHN01000007">
    <property type="protein sequence ID" value="CEJ94505.1"/>
    <property type="molecule type" value="Genomic_DNA"/>
</dbReference>
<keyword evidence="8" id="KW-1185">Reference proteome</keyword>
<evidence type="ECO:0000256" key="6">
    <source>
        <dbReference type="SAM" id="Phobius"/>
    </source>
</evidence>
<feature type="compositionally biased region" description="Basic and acidic residues" evidence="5">
    <location>
        <begin position="669"/>
        <end position="680"/>
    </location>
</feature>
<evidence type="ECO:0000256" key="3">
    <source>
        <dbReference type="ARBA" id="ARBA00022989"/>
    </source>
</evidence>
<dbReference type="GO" id="GO:0000287">
    <property type="term" value="F:magnesium ion binding"/>
    <property type="evidence" value="ECO:0007669"/>
    <property type="project" value="TreeGrafter"/>
</dbReference>
<evidence type="ECO:0008006" key="9">
    <source>
        <dbReference type="Google" id="ProtNLM"/>
    </source>
</evidence>
<organism evidence="7 8">
    <name type="scientific">[Torrubiella] hemipterigena</name>
    <dbReference type="NCBI Taxonomy" id="1531966"/>
    <lineage>
        <taxon>Eukaryota</taxon>
        <taxon>Fungi</taxon>
        <taxon>Dikarya</taxon>
        <taxon>Ascomycota</taxon>
        <taxon>Pezizomycotina</taxon>
        <taxon>Sordariomycetes</taxon>
        <taxon>Hypocreomycetidae</taxon>
        <taxon>Hypocreales</taxon>
        <taxon>Clavicipitaceae</taxon>
        <taxon>Clavicipitaceae incertae sedis</taxon>
        <taxon>'Torrubiella' clade</taxon>
    </lineage>
</organism>
<feature type="compositionally biased region" description="Basic and acidic residues" evidence="5">
    <location>
        <begin position="648"/>
        <end position="658"/>
    </location>
</feature>
<feature type="transmembrane region" description="Helical" evidence="6">
    <location>
        <begin position="1356"/>
        <end position="1378"/>
    </location>
</feature>
<feature type="compositionally biased region" description="Polar residues" evidence="5">
    <location>
        <begin position="939"/>
        <end position="951"/>
    </location>
</feature>
<feature type="compositionally biased region" description="Basic and acidic residues" evidence="5">
    <location>
        <begin position="691"/>
        <end position="702"/>
    </location>
</feature>
<dbReference type="PANTHER" id="PTHR46494">
    <property type="entry name" value="CORA FAMILY METAL ION TRANSPORTER (EUROFUNG)"/>
    <property type="match status" value="1"/>
</dbReference>
<evidence type="ECO:0000313" key="7">
    <source>
        <dbReference type="EMBL" id="CEJ94505.1"/>
    </source>
</evidence>
<keyword evidence="2 6" id="KW-0812">Transmembrane</keyword>
<dbReference type="GO" id="GO:0050897">
    <property type="term" value="F:cobalt ion binding"/>
    <property type="evidence" value="ECO:0007669"/>
    <property type="project" value="TreeGrafter"/>
</dbReference>
<dbReference type="InterPro" id="IPR045863">
    <property type="entry name" value="CorA_TM1_TM2"/>
</dbReference>
<dbReference type="STRING" id="1531966.A0A0A1TR50"/>
<comment type="subcellular location">
    <subcellularLocation>
        <location evidence="1">Cell membrane</location>
        <topology evidence="1">Multi-pass membrane protein</topology>
    </subcellularLocation>
</comment>
<keyword evidence="3 6" id="KW-1133">Transmembrane helix</keyword>
<feature type="compositionally biased region" description="Low complexity" evidence="5">
    <location>
        <begin position="178"/>
        <end position="190"/>
    </location>
</feature>
<dbReference type="Gene3D" id="1.20.58.340">
    <property type="entry name" value="Magnesium transport protein CorA, transmembrane region"/>
    <property type="match status" value="1"/>
</dbReference>
<feature type="region of interest" description="Disordered" evidence="5">
    <location>
        <begin position="147"/>
        <end position="257"/>
    </location>
</feature>
<dbReference type="HOGENOM" id="CLU_249642_0_0_1"/>
<feature type="compositionally biased region" description="Low complexity" evidence="5">
    <location>
        <begin position="738"/>
        <end position="747"/>
    </location>
</feature>
<feature type="compositionally biased region" description="Polar residues" evidence="5">
    <location>
        <begin position="894"/>
        <end position="925"/>
    </location>
</feature>
<keyword evidence="4 6" id="KW-0472">Membrane</keyword>
<feature type="transmembrane region" description="Helical" evidence="6">
    <location>
        <begin position="1390"/>
        <end position="1411"/>
    </location>
</feature>
<evidence type="ECO:0000256" key="4">
    <source>
        <dbReference type="ARBA" id="ARBA00023136"/>
    </source>
</evidence>
<gene>
    <name evidence="7" type="ORF">VHEMI10029</name>
</gene>
<feature type="compositionally biased region" description="Basic and acidic residues" evidence="5">
    <location>
        <begin position="10"/>
        <end position="21"/>
    </location>
</feature>
<dbReference type="InterPro" id="IPR002523">
    <property type="entry name" value="MgTranspt_CorA/ZnTranspt_ZntB"/>
</dbReference>
<feature type="compositionally biased region" description="Acidic residues" evidence="5">
    <location>
        <begin position="82"/>
        <end position="92"/>
    </location>
</feature>
<feature type="compositionally biased region" description="Basic and acidic residues" evidence="5">
    <location>
        <begin position="718"/>
        <end position="728"/>
    </location>
</feature>
<protein>
    <recommendedName>
        <fullName evidence="9">Mg2+ transporter</fullName>
    </recommendedName>
</protein>
<feature type="region of interest" description="Disordered" evidence="5">
    <location>
        <begin position="648"/>
        <end position="755"/>
    </location>
</feature>
<dbReference type="SUPFAM" id="SSF144083">
    <property type="entry name" value="Magnesium transport protein CorA, transmembrane region"/>
    <property type="match status" value="1"/>
</dbReference>
<feature type="compositionally biased region" description="Basic and acidic residues" evidence="5">
    <location>
        <begin position="926"/>
        <end position="938"/>
    </location>
</feature>
<evidence type="ECO:0000313" key="8">
    <source>
        <dbReference type="Proteomes" id="UP000039046"/>
    </source>
</evidence>
<dbReference type="OrthoDB" id="5430750at2759"/>
<sequence>MSEYSDSEGVDSRKPGADHISPDYADFSDENSNHSRVVRHTTVYIRRSPHRERESQSTYQAGQADEHRSDVEPESEVAFGNNDDESGTEELNFDAREEERVEGSDGGAIPSETSEDESENDRSWPPPNRYAASKARASTRVFLVGRDGHTTYSSDDGNDRPAVQRNRVHFERDTIPPSRSSSASYGSRVSEGYSSESTRFETRERDKSTGYYYSSPYNEYIEHARNMSRPRIEPPRSRYQSENRSTRQRTDRQRKGLSKTFSLLKSSVIGDTDTPLYGRNMPLDRTWSTFAKNWTDGVATFHIIQSSEYTADKSNAQTIRLVCSNGAGAHSLPSEPKGTKWIHLESSNLTLELLKTFVLRLDFLLPPALRRLAIQTIEDIRQTDPLKVRSLDGTRPKLGEVLGRLSANSGSKTKGQDNAIFLSNPHLFAPGPLDALPIQGVPTLLDSLYEYNIDNGIDSHDQAAQAGGIFVPQLWSLLLNSDILITCSQLSFEKLCHGLVEMDMNQSTTDVRFTVTIVDPFERSFTLAVHPSSTYVDFLNDVLEMGTPHHDSVVPYELHDSSGSPVRPQQWIQLLQSKKLEGQVFKIQRKPTELYSESEAADFDLWPESSVHQSGTSYRIRSMERDRSAMPYEAHVLKLVESATFKNKTADQVRDESRSVSVPMPPAVKESENDWQHKTDPNVFIADQSSDDEHFERVRENEPVNEFPRTGPQGSFSAKDEQFDSDYPRRHRHRSQSRRSSSVQSQRWLNKSKRTPSMVETSMLPVDKVSISVLREMGYDFTIEDDMYIFSFPVDLVSIHQLLNTTVENIPNRVVKRPFFTWKSTASLSQVEITDGVIKVLNRIIKLLLKERTSKLHQDGFTCTLADLQTRQISSEVVGELPDVKESVADGNRNDNGSQHGITAEQSKNPSFRSEPNTSTQNNDSTVKETPDSLHESSSDTSEASTNDSQVTLVDARHGRLIEVTNLFLEDFVPRKGDATTHRLVQRLWGFVDTILRQLAAAPLRSRESKQWIIRKFPMAGNKLAFDQCKDCTSKVTYAGCAAALDHLHSTHMQCSHEHDLKIPSEDPCFIWLSCIDEMPPMQTGDRVAIGIDNLVNNILEITARTHNLHCLVASSTPTKHKTLPLLSDLVYLFQDTVSMYAIVARELTYIVRADIQYPNGARCSRLASSLQMFRDKIMVNIRYLLDTAEAELLLGSKTREFDFVEAIGPEFLVAALSINLQNRPIDEDSPETSELYRQRLWRLRYQGTRRPDRRLHLNLNKFGDEIDALSALTKSQIRCLKDYDQLISPASSPVTAQDREINYRFEKLLINRQVRHLEDRDDRLAKLSREARRLKDEVRANIDILEEGHGKAIRVFTLVTLFFLPLSFVTSFLGMNTADIRDMDNDQRLFWAIGIPVTVVVFTVAFVYGYQSDVLFDRIAAALEARQARRAALLKRRPTREDTMYSIRSMRSDDLKPSSESKRFGLWKRHGKKDTSNGVV</sequence>
<dbReference type="PANTHER" id="PTHR46494:SF1">
    <property type="entry name" value="CORA FAMILY METAL ION TRANSPORTER (EUROFUNG)"/>
    <property type="match status" value="1"/>
</dbReference>
<feature type="region of interest" description="Disordered" evidence="5">
    <location>
        <begin position="879"/>
        <end position="951"/>
    </location>
</feature>
<dbReference type="GO" id="GO:0005886">
    <property type="term" value="C:plasma membrane"/>
    <property type="evidence" value="ECO:0007669"/>
    <property type="project" value="UniProtKB-SubCell"/>
</dbReference>
<dbReference type="GO" id="GO:0015087">
    <property type="term" value="F:cobalt ion transmembrane transporter activity"/>
    <property type="evidence" value="ECO:0007669"/>
    <property type="project" value="TreeGrafter"/>
</dbReference>